<dbReference type="Proteomes" id="UP001597369">
    <property type="component" value="Unassembled WGS sequence"/>
</dbReference>
<dbReference type="EMBL" id="JBHUHV010000014">
    <property type="protein sequence ID" value="MFD2065986.1"/>
    <property type="molecule type" value="Genomic_DNA"/>
</dbReference>
<comment type="caution">
    <text evidence="1">The sequence shown here is derived from an EMBL/GenBank/DDBJ whole genome shotgun (WGS) entry which is preliminary data.</text>
</comment>
<evidence type="ECO:0000313" key="2">
    <source>
        <dbReference type="Proteomes" id="UP001597369"/>
    </source>
</evidence>
<name>A0ABW4WUY3_9BACT</name>
<sequence length="55" mass="6260">MILKGEFSHAKPGEKVTVNVPYDVWYHKQNSKETTVNSKGDSMLSCLSRSRKLSF</sequence>
<keyword evidence="2" id="KW-1185">Reference proteome</keyword>
<protein>
    <submittedName>
        <fullName evidence="1">Uncharacterized protein</fullName>
    </submittedName>
</protein>
<evidence type="ECO:0000313" key="1">
    <source>
        <dbReference type="EMBL" id="MFD2065986.1"/>
    </source>
</evidence>
<reference evidence="2" key="1">
    <citation type="journal article" date="2019" name="Int. J. Syst. Evol. Microbiol.">
        <title>The Global Catalogue of Microorganisms (GCM) 10K type strain sequencing project: providing services to taxonomists for standard genome sequencing and annotation.</title>
        <authorList>
            <consortium name="The Broad Institute Genomics Platform"/>
            <consortium name="The Broad Institute Genome Sequencing Center for Infectious Disease"/>
            <person name="Wu L."/>
            <person name="Ma J."/>
        </authorList>
    </citation>
    <scope>NUCLEOTIDE SEQUENCE [LARGE SCALE GENOMIC DNA]</scope>
    <source>
        <strain evidence="2">JCM 16545</strain>
    </source>
</reference>
<gene>
    <name evidence="1" type="ORF">ACFSKU_03765</name>
</gene>
<organism evidence="1 2">
    <name type="scientific">Pontibacter silvestris</name>
    <dbReference type="NCBI Taxonomy" id="2305183"/>
    <lineage>
        <taxon>Bacteria</taxon>
        <taxon>Pseudomonadati</taxon>
        <taxon>Bacteroidota</taxon>
        <taxon>Cytophagia</taxon>
        <taxon>Cytophagales</taxon>
        <taxon>Hymenobacteraceae</taxon>
        <taxon>Pontibacter</taxon>
    </lineage>
</organism>
<accession>A0ABW4WUY3</accession>
<proteinExistence type="predicted"/>
<dbReference type="RefSeq" id="WP_377469128.1">
    <property type="nucleotide sequence ID" value="NZ_JBHUHV010000014.1"/>
</dbReference>